<name>A0A846S594_9MICO</name>
<dbReference type="PANTHER" id="PTHR11644:SF2">
    <property type="entry name" value="CYTIDINE DEAMINASE"/>
    <property type="match status" value="1"/>
</dbReference>
<dbReference type="InterPro" id="IPR050202">
    <property type="entry name" value="Cyt/Deoxycyt_deaminase"/>
</dbReference>
<accession>A0A846S594</accession>
<evidence type="ECO:0000256" key="1">
    <source>
        <dbReference type="ARBA" id="ARBA00006576"/>
    </source>
</evidence>
<sequence>MTSADVEASEHVWSVEPTPVSVDDLSEGTWSLLRDEARRAMGFAYVPYSSYPVGAAALVDDGRIVSGANIENASFGVTLCAECSLVSDLFMSGGGRLVAFDCVDGAGQTLVPCGRCRQLLFEHGGNDLILNMPSGREPMSVVLPEAFGPDHLSRVGRGDEAGPHSVPKH</sequence>
<dbReference type="Proteomes" id="UP000576792">
    <property type="component" value="Unassembled WGS sequence"/>
</dbReference>
<dbReference type="InterPro" id="IPR002125">
    <property type="entry name" value="CMP_dCMP_dom"/>
</dbReference>
<dbReference type="EC" id="3.5.4.5" evidence="3"/>
<dbReference type="CDD" id="cd01283">
    <property type="entry name" value="cytidine_deaminase"/>
    <property type="match status" value="1"/>
</dbReference>
<dbReference type="PROSITE" id="PS51747">
    <property type="entry name" value="CYT_DCMP_DEAMINASES_2"/>
    <property type="match status" value="1"/>
</dbReference>
<dbReference type="GO" id="GO:0008270">
    <property type="term" value="F:zinc ion binding"/>
    <property type="evidence" value="ECO:0007669"/>
    <property type="project" value="TreeGrafter"/>
</dbReference>
<organism evidence="3 4">
    <name type="scientific">Brevibacterium marinum</name>
    <dbReference type="NCBI Taxonomy" id="418643"/>
    <lineage>
        <taxon>Bacteria</taxon>
        <taxon>Bacillati</taxon>
        <taxon>Actinomycetota</taxon>
        <taxon>Actinomycetes</taxon>
        <taxon>Micrococcales</taxon>
        <taxon>Brevibacteriaceae</taxon>
        <taxon>Brevibacterium</taxon>
    </lineage>
</organism>
<dbReference type="SUPFAM" id="SSF53927">
    <property type="entry name" value="Cytidine deaminase-like"/>
    <property type="match status" value="1"/>
</dbReference>
<comment type="similarity">
    <text evidence="1">Belongs to the cytidine and deoxycytidylate deaminase family.</text>
</comment>
<keyword evidence="3" id="KW-0378">Hydrolase</keyword>
<evidence type="ECO:0000259" key="2">
    <source>
        <dbReference type="PROSITE" id="PS51747"/>
    </source>
</evidence>
<dbReference type="NCBIfam" id="NF004064">
    <property type="entry name" value="PRK05578.1"/>
    <property type="match status" value="1"/>
</dbReference>
<evidence type="ECO:0000313" key="4">
    <source>
        <dbReference type="Proteomes" id="UP000576792"/>
    </source>
</evidence>
<dbReference type="GO" id="GO:0005829">
    <property type="term" value="C:cytosol"/>
    <property type="evidence" value="ECO:0007669"/>
    <property type="project" value="TreeGrafter"/>
</dbReference>
<keyword evidence="4" id="KW-1185">Reference proteome</keyword>
<dbReference type="GO" id="GO:0072527">
    <property type="term" value="P:pyrimidine-containing compound metabolic process"/>
    <property type="evidence" value="ECO:0007669"/>
    <property type="project" value="UniProtKB-ARBA"/>
</dbReference>
<protein>
    <submittedName>
        <fullName evidence="3">Cytidine deaminase</fullName>
        <ecNumber evidence="3">3.5.4.5</ecNumber>
    </submittedName>
</protein>
<feature type="domain" description="CMP/dCMP-type deaminase" evidence="2">
    <location>
        <begin position="28"/>
        <end position="150"/>
    </location>
</feature>
<dbReference type="EMBL" id="JAATJN010000001">
    <property type="protein sequence ID" value="NJC56662.1"/>
    <property type="molecule type" value="Genomic_DNA"/>
</dbReference>
<gene>
    <name evidence="3" type="ORF">BKA07_001697</name>
</gene>
<dbReference type="PANTHER" id="PTHR11644">
    <property type="entry name" value="CYTIDINE DEAMINASE"/>
    <property type="match status" value="1"/>
</dbReference>
<proteinExistence type="inferred from homology"/>
<dbReference type="RefSeq" id="WP_167950507.1">
    <property type="nucleotide sequence ID" value="NZ_BAAAPQ010000025.1"/>
</dbReference>
<dbReference type="Gene3D" id="3.40.140.10">
    <property type="entry name" value="Cytidine Deaminase, domain 2"/>
    <property type="match status" value="1"/>
</dbReference>
<evidence type="ECO:0000313" key="3">
    <source>
        <dbReference type="EMBL" id="NJC56662.1"/>
    </source>
</evidence>
<dbReference type="GO" id="GO:0004126">
    <property type="term" value="F:cytidine deaminase activity"/>
    <property type="evidence" value="ECO:0007669"/>
    <property type="project" value="UniProtKB-EC"/>
</dbReference>
<comment type="caution">
    <text evidence="3">The sequence shown here is derived from an EMBL/GenBank/DDBJ whole genome shotgun (WGS) entry which is preliminary data.</text>
</comment>
<dbReference type="Pfam" id="PF00383">
    <property type="entry name" value="dCMP_cyt_deam_1"/>
    <property type="match status" value="1"/>
</dbReference>
<dbReference type="InterPro" id="IPR016193">
    <property type="entry name" value="Cytidine_deaminase-like"/>
</dbReference>
<reference evidence="3 4" key="1">
    <citation type="submission" date="2020-03" db="EMBL/GenBank/DDBJ databases">
        <title>Sequencing the genomes of 1000 actinobacteria strains.</title>
        <authorList>
            <person name="Klenk H.-P."/>
        </authorList>
    </citation>
    <scope>NUCLEOTIDE SEQUENCE [LARGE SCALE GENOMIC DNA]</scope>
    <source>
        <strain evidence="3 4">DSM 18964</strain>
    </source>
</reference>
<dbReference type="GO" id="GO:0055086">
    <property type="term" value="P:nucleobase-containing small molecule metabolic process"/>
    <property type="evidence" value="ECO:0007669"/>
    <property type="project" value="UniProtKB-ARBA"/>
</dbReference>
<dbReference type="AlphaFoldDB" id="A0A846S594"/>